<evidence type="ECO:0000313" key="2">
    <source>
        <dbReference type="EMBL" id="CAB4036388.1"/>
    </source>
</evidence>
<dbReference type="GO" id="GO:0000398">
    <property type="term" value="P:mRNA splicing, via spliceosome"/>
    <property type="evidence" value="ECO:0007669"/>
    <property type="project" value="TreeGrafter"/>
</dbReference>
<dbReference type="CDD" id="cd21134">
    <property type="entry name" value="YTH"/>
    <property type="match status" value="1"/>
</dbReference>
<dbReference type="PROSITE" id="PS50882">
    <property type="entry name" value="YTH"/>
    <property type="match status" value="1"/>
</dbReference>
<dbReference type="AlphaFoldDB" id="A0A7D9LNN9"/>
<proteinExistence type="predicted"/>
<dbReference type="OrthoDB" id="5842105at2759"/>
<dbReference type="GO" id="GO:1990247">
    <property type="term" value="F:N6-methyladenosine-containing RNA reader activity"/>
    <property type="evidence" value="ECO:0007669"/>
    <property type="project" value="TreeGrafter"/>
</dbReference>
<name>A0A7D9LNN9_PARCT</name>
<dbReference type="PANTHER" id="PTHR12357:SF3">
    <property type="entry name" value="YTH DOMAIN-CONTAINING PROTEIN 1"/>
    <property type="match status" value="1"/>
</dbReference>
<accession>A0A7D9LNN9</accession>
<dbReference type="Proteomes" id="UP001152795">
    <property type="component" value="Unassembled WGS sequence"/>
</dbReference>
<dbReference type="Pfam" id="PF04146">
    <property type="entry name" value="YTH"/>
    <property type="match status" value="1"/>
</dbReference>
<evidence type="ECO:0000313" key="3">
    <source>
        <dbReference type="Proteomes" id="UP001152795"/>
    </source>
</evidence>
<dbReference type="InterPro" id="IPR045168">
    <property type="entry name" value="YTH_prot"/>
</dbReference>
<sequence length="228" mass="25165">MNTFTYIDETIEGTSESKQADTKVDESDNQMTVVDDVGNSSPGGSPSKQRSVSRSRSRSSYSSNKSGSEDESKEGEKQSRKRRHKSISPIVYDKDSSGSESESSGSDGSGTPVKSKVDKVEKEKPNIDEYLMDARFFIMKSSNHENVSLSKAKGVWSTPYANEKRINLSLKKYQNVILIFSIKESGKFQGFARVLDEAEYGGRPVPWVLPPGLSAKALGGVFKLEWLN</sequence>
<reference evidence="2" key="1">
    <citation type="submission" date="2020-04" db="EMBL/GenBank/DDBJ databases">
        <authorList>
            <person name="Alioto T."/>
            <person name="Alioto T."/>
            <person name="Gomez Garrido J."/>
        </authorList>
    </citation>
    <scope>NUCLEOTIDE SEQUENCE</scope>
    <source>
        <strain evidence="2">A484AB</strain>
    </source>
</reference>
<dbReference type="GO" id="GO:0003729">
    <property type="term" value="F:mRNA binding"/>
    <property type="evidence" value="ECO:0007669"/>
    <property type="project" value="TreeGrafter"/>
</dbReference>
<dbReference type="EMBL" id="CACRXK020021978">
    <property type="protein sequence ID" value="CAB4036388.1"/>
    <property type="molecule type" value="Genomic_DNA"/>
</dbReference>
<dbReference type="InterPro" id="IPR007275">
    <property type="entry name" value="YTH_domain"/>
</dbReference>
<feature type="compositionally biased region" description="Basic and acidic residues" evidence="1">
    <location>
        <begin position="67"/>
        <end position="78"/>
    </location>
</feature>
<dbReference type="GO" id="GO:0000381">
    <property type="term" value="P:regulation of alternative mRNA splicing, via spliceosome"/>
    <property type="evidence" value="ECO:0007669"/>
    <property type="project" value="TreeGrafter"/>
</dbReference>
<dbReference type="PANTHER" id="PTHR12357">
    <property type="entry name" value="YTH YT521-B HOMOLOGY DOMAIN-CONTAINING"/>
    <property type="match status" value="1"/>
</dbReference>
<comment type="caution">
    <text evidence="2">The sequence shown here is derived from an EMBL/GenBank/DDBJ whole genome shotgun (WGS) entry which is preliminary data.</text>
</comment>
<feature type="compositionally biased region" description="Low complexity" evidence="1">
    <location>
        <begin position="98"/>
        <end position="114"/>
    </location>
</feature>
<keyword evidence="3" id="KW-1185">Reference proteome</keyword>
<feature type="non-terminal residue" evidence="2">
    <location>
        <position position="228"/>
    </location>
</feature>
<evidence type="ECO:0000256" key="1">
    <source>
        <dbReference type="SAM" id="MobiDB-lite"/>
    </source>
</evidence>
<feature type="region of interest" description="Disordered" evidence="1">
    <location>
        <begin position="1"/>
        <end position="121"/>
    </location>
</feature>
<protein>
    <submittedName>
        <fullName evidence="2">YTH domain-containing 1-like</fullName>
    </submittedName>
</protein>
<organism evidence="2 3">
    <name type="scientific">Paramuricea clavata</name>
    <name type="common">Red gorgonian</name>
    <name type="synonym">Violescent sea-whip</name>
    <dbReference type="NCBI Taxonomy" id="317549"/>
    <lineage>
        <taxon>Eukaryota</taxon>
        <taxon>Metazoa</taxon>
        <taxon>Cnidaria</taxon>
        <taxon>Anthozoa</taxon>
        <taxon>Octocorallia</taxon>
        <taxon>Malacalcyonacea</taxon>
        <taxon>Plexauridae</taxon>
        <taxon>Paramuricea</taxon>
    </lineage>
</organism>
<dbReference type="GO" id="GO:0005654">
    <property type="term" value="C:nucleoplasm"/>
    <property type="evidence" value="ECO:0007669"/>
    <property type="project" value="TreeGrafter"/>
</dbReference>
<gene>
    <name evidence="2" type="ORF">PACLA_8A068528</name>
</gene>
<dbReference type="Gene3D" id="3.10.590.10">
    <property type="entry name" value="ph1033 like domains"/>
    <property type="match status" value="1"/>
</dbReference>